<dbReference type="SUPFAM" id="SSF55394">
    <property type="entry name" value="Bactericidal permeability-increasing protein, BPI"/>
    <property type="match status" value="2"/>
</dbReference>
<dbReference type="GO" id="GO:0005615">
    <property type="term" value="C:extracellular space"/>
    <property type="evidence" value="ECO:0007669"/>
    <property type="project" value="TreeGrafter"/>
</dbReference>
<organism evidence="3 4">
    <name type="scientific">Loa loa</name>
    <name type="common">Eye worm</name>
    <name type="synonym">Filaria loa</name>
    <dbReference type="NCBI Taxonomy" id="7209"/>
    <lineage>
        <taxon>Eukaryota</taxon>
        <taxon>Metazoa</taxon>
        <taxon>Ecdysozoa</taxon>
        <taxon>Nematoda</taxon>
        <taxon>Chromadorea</taxon>
        <taxon>Rhabditida</taxon>
        <taxon>Spirurina</taxon>
        <taxon>Spiruromorpha</taxon>
        <taxon>Filarioidea</taxon>
        <taxon>Onchocercidae</taxon>
        <taxon>Loa</taxon>
    </lineage>
</organism>
<proteinExistence type="predicted"/>
<protein>
    <submittedName>
        <fullName evidence="4">BPI2 domain-containing protein</fullName>
    </submittedName>
</protein>
<keyword evidence="3" id="KW-1185">Reference proteome</keyword>
<dbReference type="Gene3D" id="3.15.10.10">
    <property type="entry name" value="Bactericidal permeability-increasing protein, domain 1"/>
    <property type="match status" value="1"/>
</dbReference>
<dbReference type="PANTHER" id="PTHR10504:SF134">
    <property type="entry name" value="BPI2 DOMAIN-CONTAINING PROTEIN"/>
    <property type="match status" value="1"/>
</dbReference>
<dbReference type="Gene3D" id="3.15.20.10">
    <property type="entry name" value="Bactericidal permeability-increasing protein, domain 2"/>
    <property type="match status" value="1"/>
</dbReference>
<dbReference type="Pfam" id="PF02886">
    <property type="entry name" value="LBP_BPI_CETP_C"/>
    <property type="match status" value="1"/>
</dbReference>
<reference evidence="3" key="1">
    <citation type="submission" date="2012-04" db="EMBL/GenBank/DDBJ databases">
        <title>The Genome Sequence of Loa loa.</title>
        <authorList>
            <consortium name="The Broad Institute Genome Sequencing Platform"/>
            <consortium name="Broad Institute Genome Sequencing Center for Infectious Disease"/>
            <person name="Nutman T.B."/>
            <person name="Fink D.L."/>
            <person name="Russ C."/>
            <person name="Young S."/>
            <person name="Zeng Q."/>
            <person name="Gargeya S."/>
            <person name="Alvarado L."/>
            <person name="Berlin A."/>
            <person name="Chapman S.B."/>
            <person name="Chen Z."/>
            <person name="Freedman E."/>
            <person name="Gellesch M."/>
            <person name="Goldberg J."/>
            <person name="Griggs A."/>
            <person name="Gujja S."/>
            <person name="Heilman E.R."/>
            <person name="Heiman D."/>
            <person name="Howarth C."/>
            <person name="Mehta T."/>
            <person name="Neiman D."/>
            <person name="Pearson M."/>
            <person name="Roberts A."/>
            <person name="Saif S."/>
            <person name="Shea T."/>
            <person name="Shenoy N."/>
            <person name="Sisk P."/>
            <person name="Stolte C."/>
            <person name="Sykes S."/>
            <person name="White J."/>
            <person name="Yandava C."/>
            <person name="Haas B."/>
            <person name="Henn M.R."/>
            <person name="Nusbaum C."/>
            <person name="Birren B."/>
        </authorList>
    </citation>
    <scope>NUCLEOTIDE SEQUENCE [LARGE SCALE GENOMIC DNA]</scope>
</reference>
<dbReference type="GO" id="GO:0008289">
    <property type="term" value="F:lipid binding"/>
    <property type="evidence" value="ECO:0007669"/>
    <property type="project" value="InterPro"/>
</dbReference>
<accession>A0A1I7VG95</accession>
<dbReference type="InterPro" id="IPR001124">
    <property type="entry name" value="Lipid-bd_serum_glycop_C"/>
</dbReference>
<evidence type="ECO:0000313" key="3">
    <source>
        <dbReference type="Proteomes" id="UP000095285"/>
    </source>
</evidence>
<dbReference type="WBParaSite" id="EN70_223">
    <property type="protein sequence ID" value="EN70_223"/>
    <property type="gene ID" value="EN70_223"/>
</dbReference>
<sequence length="624" mass="69966">MGYIRNRSQMHHLVFLTIALWLANSANKCLGTPGEIFVPLQSALRVRFSDDVFQQLSRVIEYLFKKHVKRVMIPSQQQCFPEGCVRIQNLQLVAHQNPSYIGVVPTSPNLIAGTLYGHLQPLPLIPVTIPTYGTLAISANQLVIEATFDIQKTIDDVPYVRVVSCSLINEVVLAWVENMGLFTIIVNTKYQHEITIKARQVLEETLCIAVNNVVNNELSSELLQIPNQISIIDLYRVFFEKSDDISGQKMKRGLGSEPNYLEAPMQPELQITSDGGMLQESQFSRSSTLFSVSSYDNKTEPNVLNSLSVFPLQKSKEVTSSIHNSWKNSWKKLALLILSLSILDTSATYGRFFLGLDGDVYIRTYDQTKNPYERPEMLRFSEIMSGGNVGLLISEYTINTLFLKAHIIGALVFSVSSATPVLGKLIRTSCGMDEVCLSDIIPEVAETYPNKQLEIILRTTEPPKAMISAGLITSWLIEEKKLLNWHYKIRKPDATVVTLEGWATFFVEGTTEAVGVIPFSTTIQCSITNLPGRIAGLMKIKTLQFHEHIDFFGLSLQSLNSFTEATKGAVMKMVNEILREGISLNESTTSRMSNTSISLVDRAILLQTKFNIERNFYQQMPITV</sequence>
<feature type="signal peptide" evidence="1">
    <location>
        <begin position="1"/>
        <end position="25"/>
    </location>
</feature>
<dbReference type="AlphaFoldDB" id="A0A1I7VG95"/>
<feature type="chain" id="PRO_5009310023" evidence="1">
    <location>
        <begin position="26"/>
        <end position="624"/>
    </location>
</feature>
<dbReference type="PANTHER" id="PTHR10504">
    <property type="entry name" value="BACTERICIDAL PERMEABILITY-INCREASING BPI PROTEIN-RELATED"/>
    <property type="match status" value="1"/>
</dbReference>
<reference evidence="4" key="2">
    <citation type="submission" date="2016-11" db="UniProtKB">
        <authorList>
            <consortium name="WormBaseParasite"/>
        </authorList>
    </citation>
    <scope>IDENTIFICATION</scope>
</reference>
<evidence type="ECO:0000256" key="1">
    <source>
        <dbReference type="SAM" id="SignalP"/>
    </source>
</evidence>
<evidence type="ECO:0000313" key="4">
    <source>
        <dbReference type="WBParaSite" id="EN70_223"/>
    </source>
</evidence>
<feature type="domain" description="Lipid-binding serum glycoprotein C-terminal" evidence="2">
    <location>
        <begin position="383"/>
        <end position="608"/>
    </location>
</feature>
<dbReference type="Proteomes" id="UP000095285">
    <property type="component" value="Unassembled WGS sequence"/>
</dbReference>
<name>A0A1I7VG95_LOALO</name>
<dbReference type="InterPro" id="IPR032942">
    <property type="entry name" value="BPI/LBP/Plunc"/>
</dbReference>
<dbReference type="SMART" id="SM00329">
    <property type="entry name" value="BPI2"/>
    <property type="match status" value="1"/>
</dbReference>
<evidence type="ECO:0000259" key="2">
    <source>
        <dbReference type="SMART" id="SM00329"/>
    </source>
</evidence>
<keyword evidence="1" id="KW-0732">Signal</keyword>
<dbReference type="eggNOG" id="KOG4160">
    <property type="taxonomic scope" value="Eukaryota"/>
</dbReference>
<dbReference type="InterPro" id="IPR017943">
    <property type="entry name" value="Bactericidal_perm-incr_a/b_dom"/>
</dbReference>